<protein>
    <submittedName>
        <fullName evidence="1">Uncharacterized protein</fullName>
    </submittedName>
</protein>
<organism evidence="1 2">
    <name type="scientific">Catharanthus roseus</name>
    <name type="common">Madagascar periwinkle</name>
    <name type="synonym">Vinca rosea</name>
    <dbReference type="NCBI Taxonomy" id="4058"/>
    <lineage>
        <taxon>Eukaryota</taxon>
        <taxon>Viridiplantae</taxon>
        <taxon>Streptophyta</taxon>
        <taxon>Embryophyta</taxon>
        <taxon>Tracheophyta</taxon>
        <taxon>Spermatophyta</taxon>
        <taxon>Magnoliopsida</taxon>
        <taxon>eudicotyledons</taxon>
        <taxon>Gunneridae</taxon>
        <taxon>Pentapetalae</taxon>
        <taxon>asterids</taxon>
        <taxon>lamiids</taxon>
        <taxon>Gentianales</taxon>
        <taxon>Apocynaceae</taxon>
        <taxon>Rauvolfioideae</taxon>
        <taxon>Vinceae</taxon>
        <taxon>Catharanthinae</taxon>
        <taxon>Catharanthus</taxon>
    </lineage>
</organism>
<dbReference type="EMBL" id="CM044701">
    <property type="protein sequence ID" value="KAI5681533.1"/>
    <property type="molecule type" value="Genomic_DNA"/>
</dbReference>
<name>A0ACC0C981_CATRO</name>
<dbReference type="Proteomes" id="UP001060085">
    <property type="component" value="Linkage Group LG01"/>
</dbReference>
<comment type="caution">
    <text evidence="1">The sequence shown here is derived from an EMBL/GenBank/DDBJ whole genome shotgun (WGS) entry which is preliminary data.</text>
</comment>
<keyword evidence="2" id="KW-1185">Reference proteome</keyword>
<evidence type="ECO:0000313" key="1">
    <source>
        <dbReference type="EMBL" id="KAI5681533.1"/>
    </source>
</evidence>
<evidence type="ECO:0000313" key="2">
    <source>
        <dbReference type="Proteomes" id="UP001060085"/>
    </source>
</evidence>
<proteinExistence type="predicted"/>
<gene>
    <name evidence="1" type="ORF">M9H77_02761</name>
</gene>
<accession>A0ACC0C981</accession>
<sequence length="230" mass="26705">MDATWSTPKGSIGGVLSNQGRQVKLALTHSSFPEHAKTIAIREGVMLRSLATSKSPHLFEEIRLQIFRLHYKTMMSCFSKYTYYIRIMVLHYMYVQIISSFESPHSSKEISCDEYDIVYERKIIHGLRPAAPHLSLSSDFGDLFDFRERRFNFLCLVFESSRKERRRKGRSSRGGKGRGYEVVLEGLEWFVGNGQKCYFWMDHWLGDERLVNLPLAAISAKDIVREMISF</sequence>
<reference evidence="2" key="1">
    <citation type="journal article" date="2023" name="Nat. Plants">
        <title>Single-cell RNA sequencing provides a high-resolution roadmap for understanding the multicellular compartmentation of specialized metabolism.</title>
        <authorList>
            <person name="Sun S."/>
            <person name="Shen X."/>
            <person name="Li Y."/>
            <person name="Li Y."/>
            <person name="Wang S."/>
            <person name="Li R."/>
            <person name="Zhang H."/>
            <person name="Shen G."/>
            <person name="Guo B."/>
            <person name="Wei J."/>
            <person name="Xu J."/>
            <person name="St-Pierre B."/>
            <person name="Chen S."/>
            <person name="Sun C."/>
        </authorList>
    </citation>
    <scope>NUCLEOTIDE SEQUENCE [LARGE SCALE GENOMIC DNA]</scope>
</reference>